<name>A0ABN9PI92_9DINO</name>
<dbReference type="EMBL" id="CAUYUJ010000670">
    <property type="protein sequence ID" value="CAK0791861.1"/>
    <property type="molecule type" value="Genomic_DNA"/>
</dbReference>
<organism evidence="1 2">
    <name type="scientific">Prorocentrum cordatum</name>
    <dbReference type="NCBI Taxonomy" id="2364126"/>
    <lineage>
        <taxon>Eukaryota</taxon>
        <taxon>Sar</taxon>
        <taxon>Alveolata</taxon>
        <taxon>Dinophyceae</taxon>
        <taxon>Prorocentrales</taxon>
        <taxon>Prorocentraceae</taxon>
        <taxon>Prorocentrum</taxon>
    </lineage>
</organism>
<proteinExistence type="predicted"/>
<comment type="caution">
    <text evidence="1">The sequence shown here is derived from an EMBL/GenBank/DDBJ whole genome shotgun (WGS) entry which is preliminary data.</text>
</comment>
<keyword evidence="2" id="KW-1185">Reference proteome</keyword>
<protein>
    <submittedName>
        <fullName evidence="1">Uncharacterized protein</fullName>
    </submittedName>
</protein>
<evidence type="ECO:0000313" key="2">
    <source>
        <dbReference type="Proteomes" id="UP001189429"/>
    </source>
</evidence>
<accession>A0ABN9PI92</accession>
<reference evidence="1" key="1">
    <citation type="submission" date="2023-10" db="EMBL/GenBank/DDBJ databases">
        <authorList>
            <person name="Chen Y."/>
            <person name="Shah S."/>
            <person name="Dougan E. K."/>
            <person name="Thang M."/>
            <person name="Chan C."/>
        </authorList>
    </citation>
    <scope>NUCLEOTIDE SEQUENCE [LARGE SCALE GENOMIC DNA]</scope>
</reference>
<evidence type="ECO:0000313" key="1">
    <source>
        <dbReference type="EMBL" id="CAK0791861.1"/>
    </source>
</evidence>
<sequence>MQGDSVLMVFERDCEILGQGALPATQPDAELPCPEVPEPEDEQDCDYDDLCDSALVDFELDLKLLCDVVPEPEGEQDRAYDQLYASHLADLEELNWCLLGEVELTACRQLSCASLHERLILRVRKTVADYVFWAI</sequence>
<gene>
    <name evidence="1" type="ORF">PCOR1329_LOCUS2651</name>
</gene>
<dbReference type="Proteomes" id="UP001189429">
    <property type="component" value="Unassembled WGS sequence"/>
</dbReference>